<feature type="compositionally biased region" description="Low complexity" evidence="1">
    <location>
        <begin position="108"/>
        <end position="122"/>
    </location>
</feature>
<evidence type="ECO:0000313" key="4">
    <source>
        <dbReference type="Proteomes" id="UP001372834"/>
    </source>
</evidence>
<reference evidence="3 4" key="1">
    <citation type="submission" date="2023-10" db="EMBL/GenBank/DDBJ databases">
        <title>Genomes of two closely related lineages of the louse Polyplax serrata with different host specificities.</title>
        <authorList>
            <person name="Martinu J."/>
            <person name="Tarabai H."/>
            <person name="Stefka J."/>
            <person name="Hypsa V."/>
        </authorList>
    </citation>
    <scope>NUCLEOTIDE SEQUENCE [LARGE SCALE GENOMIC DNA]</scope>
    <source>
        <strain evidence="3">HR10_N</strain>
    </source>
</reference>
<organism evidence="3 4">
    <name type="scientific">Polyplax serrata</name>
    <name type="common">Common mouse louse</name>
    <dbReference type="NCBI Taxonomy" id="468196"/>
    <lineage>
        <taxon>Eukaryota</taxon>
        <taxon>Metazoa</taxon>
        <taxon>Ecdysozoa</taxon>
        <taxon>Arthropoda</taxon>
        <taxon>Hexapoda</taxon>
        <taxon>Insecta</taxon>
        <taxon>Pterygota</taxon>
        <taxon>Neoptera</taxon>
        <taxon>Paraneoptera</taxon>
        <taxon>Psocodea</taxon>
        <taxon>Troctomorpha</taxon>
        <taxon>Phthiraptera</taxon>
        <taxon>Anoplura</taxon>
        <taxon>Polyplacidae</taxon>
        <taxon>Polyplax</taxon>
    </lineage>
</organism>
<dbReference type="PANTHER" id="PTHR19290:SF167">
    <property type="entry name" value="PROTEIN DIMMED"/>
    <property type="match status" value="1"/>
</dbReference>
<dbReference type="InterPro" id="IPR036638">
    <property type="entry name" value="HLH_DNA-bd_sf"/>
</dbReference>
<evidence type="ECO:0000256" key="1">
    <source>
        <dbReference type="SAM" id="MobiDB-lite"/>
    </source>
</evidence>
<sequence>MRSEPSSQNIVDVGVVGCWTRSENETLELHQTKLHRNDDDSGNNLQHGVTADDDCKKNDDCIELRSRSKRRRPVTSVTPDQELTDSSSISDDITYVPYSSRSARSRSGESSTSSGTTHSNGTRTRRKPVLNARERNIRRLESNERERMRMHSLNDAFQSLREVIPHVKKERRLSKIETLTLAKNYILALTNVICDIRGDNKLMQSRNEAAVPTDNHDGNQLFDFQG</sequence>
<evidence type="ECO:0000259" key="2">
    <source>
        <dbReference type="PROSITE" id="PS50888"/>
    </source>
</evidence>
<dbReference type="GO" id="GO:0005634">
    <property type="term" value="C:nucleus"/>
    <property type="evidence" value="ECO:0007669"/>
    <property type="project" value="TreeGrafter"/>
</dbReference>
<comment type="caution">
    <text evidence="3">The sequence shown here is derived from an EMBL/GenBank/DDBJ whole genome shotgun (WGS) entry which is preliminary data.</text>
</comment>
<feature type="domain" description="BHLH" evidence="2">
    <location>
        <begin position="137"/>
        <end position="189"/>
    </location>
</feature>
<dbReference type="AlphaFoldDB" id="A0AAN8SFD5"/>
<evidence type="ECO:0000313" key="3">
    <source>
        <dbReference type="EMBL" id="KAK6645539.1"/>
    </source>
</evidence>
<feature type="compositionally biased region" description="Basic and acidic residues" evidence="1">
    <location>
        <begin position="53"/>
        <end position="66"/>
    </location>
</feature>
<dbReference type="SMART" id="SM00353">
    <property type="entry name" value="HLH"/>
    <property type="match status" value="1"/>
</dbReference>
<dbReference type="GO" id="GO:0070888">
    <property type="term" value="F:E-box binding"/>
    <property type="evidence" value="ECO:0007669"/>
    <property type="project" value="TreeGrafter"/>
</dbReference>
<dbReference type="InterPro" id="IPR011598">
    <property type="entry name" value="bHLH_dom"/>
</dbReference>
<dbReference type="Gene3D" id="4.10.280.10">
    <property type="entry name" value="Helix-loop-helix DNA-binding domain"/>
    <property type="match status" value="1"/>
</dbReference>
<dbReference type="GO" id="GO:0007423">
    <property type="term" value="P:sensory organ development"/>
    <property type="evidence" value="ECO:0007669"/>
    <property type="project" value="TreeGrafter"/>
</dbReference>
<dbReference type="EMBL" id="JAWJWE010000001">
    <property type="protein sequence ID" value="KAK6645539.1"/>
    <property type="molecule type" value="Genomic_DNA"/>
</dbReference>
<proteinExistence type="predicted"/>
<dbReference type="InterPro" id="IPR050359">
    <property type="entry name" value="bHLH_transcription_factors"/>
</dbReference>
<protein>
    <recommendedName>
        <fullName evidence="2">BHLH domain-containing protein</fullName>
    </recommendedName>
</protein>
<dbReference type="PROSITE" id="PS50888">
    <property type="entry name" value="BHLH"/>
    <property type="match status" value="1"/>
</dbReference>
<dbReference type="Proteomes" id="UP001372834">
    <property type="component" value="Unassembled WGS sequence"/>
</dbReference>
<name>A0AAN8SFD5_POLSC</name>
<feature type="region of interest" description="Disordered" evidence="1">
    <location>
        <begin position="34"/>
        <end position="132"/>
    </location>
</feature>
<accession>A0AAN8SFD5</accession>
<dbReference type="PANTHER" id="PTHR19290">
    <property type="entry name" value="BASIC HELIX-LOOP-HELIX PROTEIN NEUROGENIN-RELATED"/>
    <property type="match status" value="1"/>
</dbReference>
<dbReference type="GO" id="GO:0045944">
    <property type="term" value="P:positive regulation of transcription by RNA polymerase II"/>
    <property type="evidence" value="ECO:0007669"/>
    <property type="project" value="TreeGrafter"/>
</dbReference>
<dbReference type="GO" id="GO:0046983">
    <property type="term" value="F:protein dimerization activity"/>
    <property type="evidence" value="ECO:0007669"/>
    <property type="project" value="InterPro"/>
</dbReference>
<gene>
    <name evidence="3" type="ORF">RUM43_001816</name>
</gene>
<dbReference type="GO" id="GO:0000981">
    <property type="term" value="F:DNA-binding transcription factor activity, RNA polymerase II-specific"/>
    <property type="evidence" value="ECO:0007669"/>
    <property type="project" value="TreeGrafter"/>
</dbReference>
<dbReference type="SUPFAM" id="SSF47459">
    <property type="entry name" value="HLH, helix-loop-helix DNA-binding domain"/>
    <property type="match status" value="1"/>
</dbReference>
<dbReference type="GO" id="GO:0061564">
    <property type="term" value="P:axon development"/>
    <property type="evidence" value="ECO:0007669"/>
    <property type="project" value="TreeGrafter"/>
</dbReference>
<dbReference type="Pfam" id="PF00010">
    <property type="entry name" value="HLH"/>
    <property type="match status" value="1"/>
</dbReference>
<dbReference type="CDD" id="cd19712">
    <property type="entry name" value="bHLH_TS_dimmed_like"/>
    <property type="match status" value="1"/>
</dbReference>